<evidence type="ECO:0000256" key="5">
    <source>
        <dbReference type="SAM" id="MobiDB-lite"/>
    </source>
</evidence>
<proteinExistence type="predicted"/>
<dbReference type="Pfam" id="PF21289">
    <property type="entry name" value="EDC4_C"/>
    <property type="match status" value="1"/>
</dbReference>
<dbReference type="OrthoDB" id="21128at2759"/>
<evidence type="ECO:0000256" key="4">
    <source>
        <dbReference type="ARBA" id="ARBA00022737"/>
    </source>
</evidence>
<dbReference type="PANTHER" id="PTHR15598:SF5">
    <property type="entry name" value="ENHANCER OF MRNA-DECAPPING PROTEIN 4"/>
    <property type="match status" value="1"/>
</dbReference>
<dbReference type="InterPro" id="IPR049404">
    <property type="entry name" value="EDC4_C"/>
</dbReference>
<keyword evidence="8" id="KW-1185">Reference proteome</keyword>
<dbReference type="InterPro" id="IPR045152">
    <property type="entry name" value="EDC4-like"/>
</dbReference>
<keyword evidence="4" id="KW-0677">Repeat</keyword>
<dbReference type="GO" id="GO:0031087">
    <property type="term" value="P:deadenylation-independent decapping of nuclear-transcribed mRNA"/>
    <property type="evidence" value="ECO:0007669"/>
    <property type="project" value="InterPro"/>
</dbReference>
<feature type="compositionally biased region" description="Polar residues" evidence="5">
    <location>
        <begin position="328"/>
        <end position="340"/>
    </location>
</feature>
<feature type="domain" description="Enhancer of mRNA-decapping protein 4 C-terminal" evidence="6">
    <location>
        <begin position="363"/>
        <end position="481"/>
    </location>
</feature>
<keyword evidence="2" id="KW-0963">Cytoplasm</keyword>
<evidence type="ECO:0000313" key="7">
    <source>
        <dbReference type="EMBL" id="CAG5048197.1"/>
    </source>
</evidence>
<evidence type="ECO:0000256" key="1">
    <source>
        <dbReference type="ARBA" id="ARBA00004496"/>
    </source>
</evidence>
<organism evidence="7 8">
    <name type="scientific">Parnassius apollo</name>
    <name type="common">Apollo butterfly</name>
    <name type="synonym">Papilio apollo</name>
    <dbReference type="NCBI Taxonomy" id="110799"/>
    <lineage>
        <taxon>Eukaryota</taxon>
        <taxon>Metazoa</taxon>
        <taxon>Ecdysozoa</taxon>
        <taxon>Arthropoda</taxon>
        <taxon>Hexapoda</taxon>
        <taxon>Insecta</taxon>
        <taxon>Pterygota</taxon>
        <taxon>Neoptera</taxon>
        <taxon>Endopterygota</taxon>
        <taxon>Lepidoptera</taxon>
        <taxon>Glossata</taxon>
        <taxon>Ditrysia</taxon>
        <taxon>Papilionoidea</taxon>
        <taxon>Papilionidae</taxon>
        <taxon>Parnassiinae</taxon>
        <taxon>Parnassini</taxon>
        <taxon>Parnassius</taxon>
        <taxon>Parnassius</taxon>
    </lineage>
</organism>
<evidence type="ECO:0000256" key="3">
    <source>
        <dbReference type="ARBA" id="ARBA00022574"/>
    </source>
</evidence>
<name>A0A8S3Y0I1_PARAO</name>
<accession>A0A8S3Y0I1</accession>
<evidence type="ECO:0000313" key="8">
    <source>
        <dbReference type="Proteomes" id="UP000691718"/>
    </source>
</evidence>
<sequence length="494" mass="56422">MNNLKLEVTNNLIRSKSLSSLEFLDNVSNGLKVFQQHLVQYKDNCDRSHASDNELEWEESFGEEPEYLIYEKINNSALNSTQDVESICTLESKIEKLNDLLLEQQKLLVGIKEDIKGSLLNGAIDESKTALADQSFEDLTLKDLIRSTLKEIIPMKFEDNNDRAKSLFDAIEQKHTRCLDQGIKDALTEFLQDDALKERIVSATKQCVKDVIRSCFSQSFSTSYLPLLERSHRHLLRQVTKILEDSFKELEENSTMFTKSVHKTSKTLRKALERHQSLLEEADHNINLTKHLQRSLQEILQKELKEWRENLYQVLLMPEHNEHDNSEDNVSSPSTSNYTPISPPQPADPERSIIEQLMKSAEVNKLIKEGNVNGSFEKALSSSDLSLVMAACRAADPVKVFSPPCKLRQSVLLSLIQQLATDMVHDTQLKCRYLEDAIINLNTLDSVTRSHLPMVVAEVRKHLTHFLLSYPSHVASRRVTLIIMAADYLLKSYD</sequence>
<dbReference type="Proteomes" id="UP000691718">
    <property type="component" value="Unassembled WGS sequence"/>
</dbReference>
<dbReference type="PANTHER" id="PTHR15598">
    <property type="entry name" value="ENHANCER OF MRNA-DECAPPING PROTEIN 4"/>
    <property type="match status" value="1"/>
</dbReference>
<evidence type="ECO:0000259" key="6">
    <source>
        <dbReference type="Pfam" id="PF21289"/>
    </source>
</evidence>
<dbReference type="EMBL" id="CAJQZP010001459">
    <property type="protein sequence ID" value="CAG5048197.1"/>
    <property type="molecule type" value="Genomic_DNA"/>
</dbReference>
<dbReference type="AlphaFoldDB" id="A0A8S3Y0I1"/>
<reference evidence="7" key="1">
    <citation type="submission" date="2021-04" db="EMBL/GenBank/DDBJ databases">
        <authorList>
            <person name="Tunstrom K."/>
        </authorList>
    </citation>
    <scope>NUCLEOTIDE SEQUENCE</scope>
</reference>
<dbReference type="GO" id="GO:0000932">
    <property type="term" value="C:P-body"/>
    <property type="evidence" value="ECO:0007669"/>
    <property type="project" value="TreeGrafter"/>
</dbReference>
<keyword evidence="3" id="KW-0853">WD repeat</keyword>
<comment type="caution">
    <text evidence="7">The sequence shown here is derived from an EMBL/GenBank/DDBJ whole genome shotgun (WGS) entry which is preliminary data.</text>
</comment>
<comment type="subcellular location">
    <subcellularLocation>
        <location evidence="1">Cytoplasm</location>
    </subcellularLocation>
</comment>
<evidence type="ECO:0000256" key="2">
    <source>
        <dbReference type="ARBA" id="ARBA00022490"/>
    </source>
</evidence>
<gene>
    <name evidence="7" type="ORF">PAPOLLO_LOCUS24137</name>
</gene>
<feature type="region of interest" description="Disordered" evidence="5">
    <location>
        <begin position="322"/>
        <end position="349"/>
    </location>
</feature>
<protein>
    <submittedName>
        <fullName evidence="7">(apollo) hypothetical protein</fullName>
    </submittedName>
</protein>